<dbReference type="OrthoDB" id="3213819at2"/>
<dbReference type="STRING" id="35622.SAMN04489764_0439"/>
<dbReference type="PROSITE" id="PS51257">
    <property type="entry name" value="PROKAR_LIPOPROTEIN"/>
    <property type="match status" value="1"/>
</dbReference>
<feature type="signal peptide" evidence="1">
    <location>
        <begin position="1"/>
        <end position="28"/>
    </location>
</feature>
<proteinExistence type="predicted"/>
<protein>
    <recommendedName>
        <fullName evidence="4">DUF3515 domain-containing protein</fullName>
    </recommendedName>
</protein>
<feature type="chain" id="PRO_5011558304" description="DUF3515 domain-containing protein" evidence="1">
    <location>
        <begin position="29"/>
        <end position="147"/>
    </location>
</feature>
<evidence type="ECO:0000313" key="2">
    <source>
        <dbReference type="EMBL" id="SDQ37622.1"/>
    </source>
</evidence>
<dbReference type="Proteomes" id="UP000217103">
    <property type="component" value="Unassembled WGS sequence"/>
</dbReference>
<dbReference type="RefSeq" id="WP_093257350.1">
    <property type="nucleotide sequence ID" value="NZ_FNKK01000002.1"/>
</dbReference>
<name>A0A1H1AD77_9ACTN</name>
<organism evidence="2 3">
    <name type="scientific">Thermostaphylospora chromogena</name>
    <dbReference type="NCBI Taxonomy" id="35622"/>
    <lineage>
        <taxon>Bacteria</taxon>
        <taxon>Bacillati</taxon>
        <taxon>Actinomycetota</taxon>
        <taxon>Actinomycetes</taxon>
        <taxon>Streptosporangiales</taxon>
        <taxon>Thermomonosporaceae</taxon>
        <taxon>Thermostaphylospora</taxon>
    </lineage>
</organism>
<reference evidence="2 3" key="1">
    <citation type="submission" date="2016-10" db="EMBL/GenBank/DDBJ databases">
        <authorList>
            <person name="de Groot N.N."/>
        </authorList>
    </citation>
    <scope>NUCLEOTIDE SEQUENCE [LARGE SCALE GENOMIC DNA]</scope>
    <source>
        <strain evidence="2 3">DSM 43794</strain>
    </source>
</reference>
<accession>A0A1H1AD77</accession>
<keyword evidence="1" id="KW-0732">Signal</keyword>
<dbReference type="AlphaFoldDB" id="A0A1H1AD77"/>
<evidence type="ECO:0000313" key="3">
    <source>
        <dbReference type="Proteomes" id="UP000217103"/>
    </source>
</evidence>
<evidence type="ECO:0008006" key="4">
    <source>
        <dbReference type="Google" id="ProtNLM"/>
    </source>
</evidence>
<dbReference type="Pfam" id="PF12028">
    <property type="entry name" value="DUF3515"/>
    <property type="match status" value="1"/>
</dbReference>
<sequence>MNTTLRRAATAVCLALPLLAGCGGPVHVEPPVPTGAAVAGCERLAALLPQTLDGAQRGTSTPESPYVAVWGEGEITLRCGVPRPANMEPTATLAEFNGVGWFPDPRTDTLFTAVTDDGYVEVTISHAHEAPEVLAELSTPIGRAMPG</sequence>
<dbReference type="InterPro" id="IPR021903">
    <property type="entry name" value="DUF3515"/>
</dbReference>
<gene>
    <name evidence="2" type="ORF">SAMN04489764_0439</name>
</gene>
<dbReference type="EMBL" id="FNKK01000002">
    <property type="protein sequence ID" value="SDQ37622.1"/>
    <property type="molecule type" value="Genomic_DNA"/>
</dbReference>
<keyword evidence="3" id="KW-1185">Reference proteome</keyword>
<evidence type="ECO:0000256" key="1">
    <source>
        <dbReference type="SAM" id="SignalP"/>
    </source>
</evidence>